<protein>
    <submittedName>
        <fullName evidence="2">E3 ubiquitin-protein ligase rad18</fullName>
    </submittedName>
</protein>
<reference evidence="2" key="1">
    <citation type="submission" date="2020-05" db="EMBL/GenBank/DDBJ databases">
        <title>Phylogenomic resolution of chytrid fungi.</title>
        <authorList>
            <person name="Stajich J.E."/>
            <person name="Amses K."/>
            <person name="Simmons R."/>
            <person name="Seto K."/>
            <person name="Myers J."/>
            <person name="Bonds A."/>
            <person name="Quandt C.A."/>
            <person name="Barry K."/>
            <person name="Liu P."/>
            <person name="Grigoriev I."/>
            <person name="Longcore J.E."/>
            <person name="James T.Y."/>
        </authorList>
    </citation>
    <scope>NUCLEOTIDE SEQUENCE</scope>
    <source>
        <strain evidence="2">JEL0379</strain>
    </source>
</reference>
<evidence type="ECO:0000313" key="3">
    <source>
        <dbReference type="Proteomes" id="UP001212152"/>
    </source>
</evidence>
<comment type="caution">
    <text evidence="2">The sequence shown here is derived from an EMBL/GenBank/DDBJ whole genome shotgun (WGS) entry which is preliminary data.</text>
</comment>
<feature type="compositionally biased region" description="Polar residues" evidence="1">
    <location>
        <begin position="24"/>
        <end position="48"/>
    </location>
</feature>
<gene>
    <name evidence="2" type="primary">RAD18</name>
    <name evidence="2" type="ORF">HDU87_004174</name>
</gene>
<dbReference type="GO" id="GO:0005634">
    <property type="term" value="C:nucleus"/>
    <property type="evidence" value="ECO:0007669"/>
    <property type="project" value="TreeGrafter"/>
</dbReference>
<dbReference type="AlphaFoldDB" id="A0AAD5TIV3"/>
<dbReference type="Proteomes" id="UP001212152">
    <property type="component" value="Unassembled WGS sequence"/>
</dbReference>
<feature type="compositionally biased region" description="Polar residues" evidence="1">
    <location>
        <begin position="58"/>
        <end position="69"/>
    </location>
</feature>
<dbReference type="GO" id="GO:0006513">
    <property type="term" value="P:protein monoubiquitination"/>
    <property type="evidence" value="ECO:0007669"/>
    <property type="project" value="InterPro"/>
</dbReference>
<organism evidence="2 3">
    <name type="scientific">Geranomyces variabilis</name>
    <dbReference type="NCBI Taxonomy" id="109894"/>
    <lineage>
        <taxon>Eukaryota</taxon>
        <taxon>Fungi</taxon>
        <taxon>Fungi incertae sedis</taxon>
        <taxon>Chytridiomycota</taxon>
        <taxon>Chytridiomycota incertae sedis</taxon>
        <taxon>Chytridiomycetes</taxon>
        <taxon>Spizellomycetales</taxon>
        <taxon>Powellomycetaceae</taxon>
        <taxon>Geranomyces</taxon>
    </lineage>
</organism>
<dbReference type="PANTHER" id="PTHR14134:SF2">
    <property type="entry name" value="E3 UBIQUITIN-PROTEIN LIGASE RAD18"/>
    <property type="match status" value="1"/>
</dbReference>
<dbReference type="PANTHER" id="PTHR14134">
    <property type="entry name" value="E3 UBIQUITIN-PROTEIN LIGASE RAD18"/>
    <property type="match status" value="1"/>
</dbReference>
<keyword evidence="3" id="KW-1185">Reference proteome</keyword>
<proteinExistence type="predicted"/>
<dbReference type="GO" id="GO:0097505">
    <property type="term" value="C:Rad6-Rad18 complex"/>
    <property type="evidence" value="ECO:0007669"/>
    <property type="project" value="TreeGrafter"/>
</dbReference>
<feature type="region of interest" description="Disordered" evidence="1">
    <location>
        <begin position="24"/>
        <end position="70"/>
    </location>
</feature>
<dbReference type="GO" id="GO:0061630">
    <property type="term" value="F:ubiquitin protein ligase activity"/>
    <property type="evidence" value="ECO:0007669"/>
    <property type="project" value="InterPro"/>
</dbReference>
<feature type="region of interest" description="Disordered" evidence="1">
    <location>
        <begin position="112"/>
        <end position="135"/>
    </location>
</feature>
<dbReference type="EMBL" id="JADGJQ010000030">
    <property type="protein sequence ID" value="KAJ3177892.1"/>
    <property type="molecule type" value="Genomic_DNA"/>
</dbReference>
<dbReference type="GO" id="GO:0006301">
    <property type="term" value="P:DNA damage tolerance"/>
    <property type="evidence" value="ECO:0007669"/>
    <property type="project" value="InterPro"/>
</dbReference>
<accession>A0AAD5TIV3</accession>
<evidence type="ECO:0000256" key="1">
    <source>
        <dbReference type="SAM" id="MobiDB-lite"/>
    </source>
</evidence>
<dbReference type="GO" id="GO:0003697">
    <property type="term" value="F:single-stranded DNA binding"/>
    <property type="evidence" value="ECO:0007669"/>
    <property type="project" value="InterPro"/>
</dbReference>
<name>A0AAD5TIV3_9FUNG</name>
<evidence type="ECO:0000313" key="2">
    <source>
        <dbReference type="EMBL" id="KAJ3177892.1"/>
    </source>
</evidence>
<sequence>MDPATSAIDVIELSDSELPPQRVTRMQTRRATAALQRQQPLSQPSDVRSTAPRVQHVQPRSVNDTSHLQPQGDAIVTCPLCDKSTRARDMDRHMDSGCTMLIYKPPAAGSSATGVSSFPKFAGSRRPPEERKHKPSIHYHGYKDREIQRLLSVDMLSASGDRNVLIRRHAEWTKRYNANIDEGGTKSHAQLAKELGEWERALAAPKVSAFTATPRHEETQQTVLEREEHSRKYADEFEKMVDGLKKRKRAKLETAASADAEGPV</sequence>
<dbReference type="InterPro" id="IPR039577">
    <property type="entry name" value="Rad18"/>
</dbReference>